<dbReference type="eggNOG" id="COG0239">
    <property type="taxonomic scope" value="Bacteria"/>
</dbReference>
<accession>A0A081BKI1</accession>
<reference evidence="11" key="1">
    <citation type="journal article" date="2014" name="Genome Announc.">
        <title>Draft Genome Sequence of Lactobacillus oryzae Strain SG293T.</title>
        <authorList>
            <person name="Tanizawa Y."/>
            <person name="Fujisawa T."/>
            <person name="Mochizuki T."/>
            <person name="Kaminuma E."/>
            <person name="Nakamura Y."/>
            <person name="Tohno M."/>
        </authorList>
    </citation>
    <scope>NUCLEOTIDE SEQUENCE [LARGE SCALE GENOMIC DNA]</scope>
    <source>
        <strain evidence="11">SG293</strain>
    </source>
</reference>
<feature type="transmembrane region" description="Helical" evidence="10">
    <location>
        <begin position="28"/>
        <end position="48"/>
    </location>
</feature>
<keyword evidence="10" id="KW-0479">Metal-binding</keyword>
<dbReference type="InterPro" id="IPR003691">
    <property type="entry name" value="FluC"/>
</dbReference>
<keyword evidence="5 10" id="KW-0472">Membrane</keyword>
<evidence type="ECO:0000256" key="8">
    <source>
        <dbReference type="ARBA" id="ARBA00035585"/>
    </source>
</evidence>
<keyword evidence="3 10" id="KW-0812">Transmembrane</keyword>
<gene>
    <name evidence="10" type="primary">fluC</name>
    <name evidence="10" type="synonym">crcB</name>
    <name evidence="11" type="ORF">LOSG293_370070</name>
</gene>
<keyword evidence="2 10" id="KW-1003">Cell membrane</keyword>
<dbReference type="GO" id="GO:0140114">
    <property type="term" value="P:cellular detoxification of fluoride"/>
    <property type="evidence" value="ECO:0007669"/>
    <property type="project" value="UniProtKB-UniRule"/>
</dbReference>
<organism evidence="11 12">
    <name type="scientific">Secundilactobacillus oryzae JCM 18671</name>
    <dbReference type="NCBI Taxonomy" id="1291743"/>
    <lineage>
        <taxon>Bacteria</taxon>
        <taxon>Bacillati</taxon>
        <taxon>Bacillota</taxon>
        <taxon>Bacilli</taxon>
        <taxon>Lactobacillales</taxon>
        <taxon>Lactobacillaceae</taxon>
        <taxon>Secundilactobacillus</taxon>
    </lineage>
</organism>
<dbReference type="PANTHER" id="PTHR28259:SF1">
    <property type="entry name" value="FLUORIDE EXPORT PROTEIN 1-RELATED"/>
    <property type="match status" value="1"/>
</dbReference>
<feature type="transmembrane region" description="Helical" evidence="10">
    <location>
        <begin position="55"/>
        <end position="77"/>
    </location>
</feature>
<comment type="caution">
    <text evidence="11">The sequence shown here is derived from an EMBL/GenBank/DDBJ whole genome shotgun (WGS) entry which is preliminary data.</text>
</comment>
<keyword evidence="10" id="KW-0813">Transport</keyword>
<comment type="subcellular location">
    <subcellularLocation>
        <location evidence="1 10">Cell membrane</location>
        <topology evidence="1 10">Multi-pass membrane protein</topology>
    </subcellularLocation>
</comment>
<comment type="similarity">
    <text evidence="7 10">Belongs to the fluoride channel Fluc/FEX (TC 1.A.43) family.</text>
</comment>
<keyword evidence="6 10" id="KW-0407">Ion channel</keyword>
<comment type="activity regulation">
    <text evidence="10">Na(+) is not transported, but it plays an essential structural role and its presence is essential for fluoride channel function.</text>
</comment>
<proteinExistence type="inferred from homology"/>
<evidence type="ECO:0000256" key="2">
    <source>
        <dbReference type="ARBA" id="ARBA00022475"/>
    </source>
</evidence>
<dbReference type="EMBL" id="BBJM01000037">
    <property type="protein sequence ID" value="GAK48549.1"/>
    <property type="molecule type" value="Genomic_DNA"/>
</dbReference>
<comment type="catalytic activity">
    <reaction evidence="8">
        <text>fluoride(in) = fluoride(out)</text>
        <dbReference type="Rhea" id="RHEA:76159"/>
        <dbReference type="ChEBI" id="CHEBI:17051"/>
    </reaction>
    <physiologicalReaction direction="left-to-right" evidence="8">
        <dbReference type="Rhea" id="RHEA:76160"/>
    </physiologicalReaction>
</comment>
<evidence type="ECO:0000313" key="12">
    <source>
        <dbReference type="Proteomes" id="UP000028700"/>
    </source>
</evidence>
<evidence type="ECO:0000256" key="3">
    <source>
        <dbReference type="ARBA" id="ARBA00022692"/>
    </source>
</evidence>
<protein>
    <recommendedName>
        <fullName evidence="10">Fluoride-specific ion channel FluC</fullName>
    </recommendedName>
</protein>
<feature type="binding site" evidence="10">
    <location>
        <position position="63"/>
    </location>
    <ligand>
        <name>Na(+)</name>
        <dbReference type="ChEBI" id="CHEBI:29101"/>
        <note>structural</note>
    </ligand>
</feature>
<name>A0A081BKI1_9LACO</name>
<evidence type="ECO:0000256" key="4">
    <source>
        <dbReference type="ARBA" id="ARBA00022989"/>
    </source>
</evidence>
<evidence type="ECO:0000256" key="5">
    <source>
        <dbReference type="ARBA" id="ARBA00023136"/>
    </source>
</evidence>
<sequence>MGLGAGCGAVLRYLLTMIGKQVWPGRPYATMVINVLGAFCAGLLTALAPSAALRLLLLTGVCGGFTTFSTFETDVFILVRNHQWGRFAWYYGGSVVLGLVACLAGAGLGGGIG</sequence>
<dbReference type="PANTHER" id="PTHR28259">
    <property type="entry name" value="FLUORIDE EXPORT PROTEIN 1-RELATED"/>
    <property type="match status" value="1"/>
</dbReference>
<dbReference type="STRING" id="1291743.LOSG293_370070"/>
<dbReference type="Proteomes" id="UP000028700">
    <property type="component" value="Unassembled WGS sequence"/>
</dbReference>
<evidence type="ECO:0000256" key="10">
    <source>
        <dbReference type="HAMAP-Rule" id="MF_00454"/>
    </source>
</evidence>
<evidence type="ECO:0000256" key="6">
    <source>
        <dbReference type="ARBA" id="ARBA00023303"/>
    </source>
</evidence>
<evidence type="ECO:0000256" key="9">
    <source>
        <dbReference type="ARBA" id="ARBA00049940"/>
    </source>
</evidence>
<keyword evidence="4 10" id="KW-1133">Transmembrane helix</keyword>
<evidence type="ECO:0000256" key="7">
    <source>
        <dbReference type="ARBA" id="ARBA00035120"/>
    </source>
</evidence>
<keyword evidence="10" id="KW-0915">Sodium</keyword>
<keyword evidence="10" id="KW-0406">Ion transport</keyword>
<dbReference type="HAMAP" id="MF_00454">
    <property type="entry name" value="FluC"/>
    <property type="match status" value="1"/>
</dbReference>
<dbReference type="Pfam" id="PF02537">
    <property type="entry name" value="CRCB"/>
    <property type="match status" value="1"/>
</dbReference>
<feature type="binding site" evidence="10">
    <location>
        <position position="66"/>
    </location>
    <ligand>
        <name>Na(+)</name>
        <dbReference type="ChEBI" id="CHEBI:29101"/>
        <note>structural</note>
    </ligand>
</feature>
<keyword evidence="12" id="KW-1185">Reference proteome</keyword>
<dbReference type="GO" id="GO:0005886">
    <property type="term" value="C:plasma membrane"/>
    <property type="evidence" value="ECO:0007669"/>
    <property type="project" value="UniProtKB-SubCell"/>
</dbReference>
<dbReference type="GO" id="GO:0046872">
    <property type="term" value="F:metal ion binding"/>
    <property type="evidence" value="ECO:0007669"/>
    <property type="project" value="UniProtKB-KW"/>
</dbReference>
<evidence type="ECO:0000313" key="11">
    <source>
        <dbReference type="EMBL" id="GAK48549.1"/>
    </source>
</evidence>
<dbReference type="GO" id="GO:0062054">
    <property type="term" value="F:fluoride channel activity"/>
    <property type="evidence" value="ECO:0007669"/>
    <property type="project" value="UniProtKB-UniRule"/>
</dbReference>
<comment type="function">
    <text evidence="9 10">Fluoride-specific ion channel. Important for reducing fluoride concentration in the cell, thus reducing its toxicity.</text>
</comment>
<feature type="transmembrane region" description="Helical" evidence="10">
    <location>
        <begin position="89"/>
        <end position="112"/>
    </location>
</feature>
<dbReference type="AlphaFoldDB" id="A0A081BKI1"/>
<evidence type="ECO:0000256" key="1">
    <source>
        <dbReference type="ARBA" id="ARBA00004651"/>
    </source>
</evidence>